<evidence type="ECO:0000313" key="4">
    <source>
        <dbReference type="Proteomes" id="UP000241890"/>
    </source>
</evidence>
<gene>
    <name evidence="3" type="ORF">FCC1311_011412</name>
</gene>
<dbReference type="InParanoid" id="A0A2R5GB46"/>
<reference evidence="3 4" key="1">
    <citation type="submission" date="2017-12" db="EMBL/GenBank/DDBJ databases">
        <title>Sequencing, de novo assembly and annotation of complete genome of a new Thraustochytrid species, strain FCC1311.</title>
        <authorList>
            <person name="Sedici K."/>
            <person name="Godart F."/>
            <person name="Aiese Cigliano R."/>
            <person name="Sanseverino W."/>
            <person name="Barakat M."/>
            <person name="Ortet P."/>
            <person name="Marechal E."/>
            <person name="Cagnac O."/>
            <person name="Amato A."/>
        </authorList>
    </citation>
    <scope>NUCLEOTIDE SEQUENCE [LARGE SCALE GENOMIC DNA]</scope>
</reference>
<feature type="transmembrane region" description="Helical" evidence="2">
    <location>
        <begin position="106"/>
        <end position="129"/>
    </location>
</feature>
<comment type="caution">
    <text evidence="3">The sequence shown here is derived from an EMBL/GenBank/DDBJ whole genome shotgun (WGS) entry which is preliminary data.</text>
</comment>
<keyword evidence="2" id="KW-0472">Membrane</keyword>
<accession>A0A2R5GB46</accession>
<feature type="transmembrane region" description="Helical" evidence="2">
    <location>
        <begin position="221"/>
        <end position="243"/>
    </location>
</feature>
<evidence type="ECO:0000256" key="2">
    <source>
        <dbReference type="SAM" id="Phobius"/>
    </source>
</evidence>
<feature type="transmembrane region" description="Helical" evidence="2">
    <location>
        <begin position="176"/>
        <end position="194"/>
    </location>
</feature>
<organism evidence="3 4">
    <name type="scientific">Hondaea fermentalgiana</name>
    <dbReference type="NCBI Taxonomy" id="2315210"/>
    <lineage>
        <taxon>Eukaryota</taxon>
        <taxon>Sar</taxon>
        <taxon>Stramenopiles</taxon>
        <taxon>Bigyra</taxon>
        <taxon>Labyrinthulomycetes</taxon>
        <taxon>Thraustochytrida</taxon>
        <taxon>Thraustochytriidae</taxon>
        <taxon>Hondaea</taxon>
    </lineage>
</organism>
<dbReference type="Proteomes" id="UP000241890">
    <property type="component" value="Unassembled WGS sequence"/>
</dbReference>
<sequence length="440" mass="49153">MTVEPLDDIEVGREAIADVAQKDPSRPINWKKAYKWALYVEAVIKVAATAVPLVLGCLTLSTIIEIHILAIDSWAAINTLPSDFLMTSSTGLVNTSASIASNIFKVTFYFTSALTLYAAGRFWLAGWSLQYFYQEELRPDTIVFPAGHGFFHVLLWILSMPATFVICFANNITVGILNYVASVVLVLPPFYIFLKSRGVPSKDIHNIFSAMTWAFHPEWGIVLPAVVHGRFTTLVLAIMLTPPMYIHHSTPDLQLFYIFTNSICLAVWFIPCLIIVWGFLIAYGTPIIYANATAIVAILQGAEPPAILIALAVLRGIRLTLTIFRTFVKALIHRQVMELVEIIVSLFLVTILRLLLEIMEKLEIDFEEMNSEKLKVSANDREVLPSFVSWSPSWRGHYLPPQMIRGGPPCSAVQCSAVQRHMECSGAECSHLPPRNLMKD</sequence>
<feature type="coiled-coil region" evidence="1">
    <location>
        <begin position="352"/>
        <end position="379"/>
    </location>
</feature>
<evidence type="ECO:0008006" key="5">
    <source>
        <dbReference type="Google" id="ProtNLM"/>
    </source>
</evidence>
<feature type="transmembrane region" description="Helical" evidence="2">
    <location>
        <begin position="149"/>
        <end position="169"/>
    </location>
</feature>
<evidence type="ECO:0000256" key="1">
    <source>
        <dbReference type="SAM" id="Coils"/>
    </source>
</evidence>
<feature type="transmembrane region" description="Helical" evidence="2">
    <location>
        <begin position="255"/>
        <end position="281"/>
    </location>
</feature>
<name>A0A2R5GB46_9STRA</name>
<dbReference type="AlphaFoldDB" id="A0A2R5GB46"/>
<feature type="transmembrane region" description="Helical" evidence="2">
    <location>
        <begin position="287"/>
        <end position="314"/>
    </location>
</feature>
<proteinExistence type="predicted"/>
<dbReference type="EMBL" id="BEYU01000009">
    <property type="protein sequence ID" value="GBG24924.1"/>
    <property type="molecule type" value="Genomic_DNA"/>
</dbReference>
<keyword evidence="2" id="KW-1133">Transmembrane helix</keyword>
<keyword evidence="2" id="KW-0812">Transmembrane</keyword>
<evidence type="ECO:0000313" key="3">
    <source>
        <dbReference type="EMBL" id="GBG24924.1"/>
    </source>
</evidence>
<keyword evidence="1" id="KW-0175">Coiled coil</keyword>
<keyword evidence="4" id="KW-1185">Reference proteome</keyword>
<protein>
    <recommendedName>
        <fullName evidence="5">Transmembrane protein</fullName>
    </recommendedName>
</protein>